<evidence type="ECO:0000313" key="6">
    <source>
        <dbReference type="Proteomes" id="UP000823858"/>
    </source>
</evidence>
<name>A0A9D2QDX4_9CORY</name>
<dbReference type="AlphaFoldDB" id="A0A9D2QDX4"/>
<dbReference type="NCBIfam" id="TIGR03317">
    <property type="entry name" value="ygfZ_signature"/>
    <property type="match status" value="1"/>
</dbReference>
<comment type="caution">
    <text evidence="5">The sequence shown here is derived from an EMBL/GenBank/DDBJ whole genome shotgun (WGS) entry which is preliminary data.</text>
</comment>
<reference evidence="5" key="2">
    <citation type="submission" date="2021-04" db="EMBL/GenBank/DDBJ databases">
        <authorList>
            <person name="Gilroy R."/>
        </authorList>
    </citation>
    <scope>NUCLEOTIDE SEQUENCE</scope>
    <source>
        <strain evidence="5">ChiHjej13B12-4958</strain>
    </source>
</reference>
<feature type="domain" description="GCVT N-terminal" evidence="3">
    <location>
        <begin position="53"/>
        <end position="258"/>
    </location>
</feature>
<evidence type="ECO:0000256" key="2">
    <source>
        <dbReference type="SAM" id="MobiDB-lite"/>
    </source>
</evidence>
<gene>
    <name evidence="5" type="ORF">H9751_09500</name>
</gene>
<accession>A0A9D2QDX4</accession>
<dbReference type="SUPFAM" id="SSF103025">
    <property type="entry name" value="Folate-binding domain"/>
    <property type="match status" value="1"/>
</dbReference>
<dbReference type="GO" id="GO:0016226">
    <property type="term" value="P:iron-sulfur cluster assembly"/>
    <property type="evidence" value="ECO:0007669"/>
    <property type="project" value="TreeGrafter"/>
</dbReference>
<evidence type="ECO:0000256" key="1">
    <source>
        <dbReference type="ARBA" id="ARBA00022946"/>
    </source>
</evidence>
<evidence type="ECO:0000313" key="5">
    <source>
        <dbReference type="EMBL" id="HJC85764.1"/>
    </source>
</evidence>
<dbReference type="Pfam" id="PF25455">
    <property type="entry name" value="Beta-barrel_CAF17_C"/>
    <property type="match status" value="1"/>
</dbReference>
<sequence length="410" mass="42754">MSVTEHTPEIVSPLVDHVAGASTEDGSGTDFGTARHYGAPLVEQTRIDEGDTGVVDGWDGSAILVTGPEAASWLNGFISQKIDAIPEGSATHGLLLDAQGRVEHLFGVAAVAPDTLLLDVGSGTGADDTALLDFLRKMIFWAQVEVEPADLIRVSVVNPGPDVGAVSDPATGLTRAGAASPLPAVADDLVAYWSTRTCGGRPVVDLWVAPDNQIPVWDALVAEGARPTGGWALDALRVRDRWPELGVDTDERLIPHEVTAFLGADVLAAGEATRLAEDTALPTDTAVHLNKGCYRGQETVSRVHNLGRPPRQLVVLQLDGSAQRAPEPGAAVTAGGRTVGRIGRTVQDADFGPVALALLKRQVIEKLAAGADVPPLSVDGIDASVDPDDVRVDTSARPGKAAVDRLRGRA</sequence>
<dbReference type="InterPro" id="IPR017703">
    <property type="entry name" value="YgfZ/GCV_T_CS"/>
</dbReference>
<dbReference type="Proteomes" id="UP000823858">
    <property type="component" value="Unassembled WGS sequence"/>
</dbReference>
<keyword evidence="1" id="KW-0809">Transit peptide</keyword>
<dbReference type="InterPro" id="IPR027266">
    <property type="entry name" value="TrmE/GcvT-like"/>
</dbReference>
<dbReference type="Gene3D" id="3.30.1360.120">
    <property type="entry name" value="Probable tRNA modification gtpase trme, domain 1"/>
    <property type="match status" value="1"/>
</dbReference>
<dbReference type="InterPro" id="IPR057460">
    <property type="entry name" value="CAF17_C"/>
</dbReference>
<dbReference type="PANTHER" id="PTHR22602:SF0">
    <property type="entry name" value="TRANSFERASE CAF17, MITOCHONDRIAL-RELATED"/>
    <property type="match status" value="1"/>
</dbReference>
<dbReference type="Pfam" id="PF01571">
    <property type="entry name" value="GCV_T"/>
    <property type="match status" value="1"/>
</dbReference>
<feature type="domain" description="CAF17 C-terminal" evidence="4">
    <location>
        <begin position="313"/>
        <end position="386"/>
    </location>
</feature>
<feature type="region of interest" description="Disordered" evidence="2">
    <location>
        <begin position="377"/>
        <end position="410"/>
    </location>
</feature>
<evidence type="ECO:0000259" key="3">
    <source>
        <dbReference type="Pfam" id="PF01571"/>
    </source>
</evidence>
<dbReference type="InterPro" id="IPR045179">
    <property type="entry name" value="YgfZ/GcvT"/>
</dbReference>
<proteinExistence type="predicted"/>
<dbReference type="EMBL" id="DWVP01000022">
    <property type="protein sequence ID" value="HJC85764.1"/>
    <property type="molecule type" value="Genomic_DNA"/>
</dbReference>
<organism evidence="5 6">
    <name type="scientific">Candidatus Corynebacterium faecigallinarum</name>
    <dbReference type="NCBI Taxonomy" id="2838528"/>
    <lineage>
        <taxon>Bacteria</taxon>
        <taxon>Bacillati</taxon>
        <taxon>Actinomycetota</taxon>
        <taxon>Actinomycetes</taxon>
        <taxon>Mycobacteriales</taxon>
        <taxon>Corynebacteriaceae</taxon>
        <taxon>Corynebacterium</taxon>
    </lineage>
</organism>
<dbReference type="PANTHER" id="PTHR22602">
    <property type="entry name" value="TRANSFERASE CAF17, MITOCHONDRIAL-RELATED"/>
    <property type="match status" value="1"/>
</dbReference>
<reference evidence="5" key="1">
    <citation type="journal article" date="2021" name="PeerJ">
        <title>Extensive microbial diversity within the chicken gut microbiome revealed by metagenomics and culture.</title>
        <authorList>
            <person name="Gilroy R."/>
            <person name="Ravi A."/>
            <person name="Getino M."/>
            <person name="Pursley I."/>
            <person name="Horton D.L."/>
            <person name="Alikhan N.F."/>
            <person name="Baker D."/>
            <person name="Gharbi K."/>
            <person name="Hall N."/>
            <person name="Watson M."/>
            <person name="Adriaenssens E.M."/>
            <person name="Foster-Nyarko E."/>
            <person name="Jarju S."/>
            <person name="Secka A."/>
            <person name="Antonio M."/>
            <person name="Oren A."/>
            <person name="Chaudhuri R.R."/>
            <person name="La Ragione R."/>
            <person name="Hildebrand F."/>
            <person name="Pallen M.J."/>
        </authorList>
    </citation>
    <scope>NUCLEOTIDE SEQUENCE</scope>
    <source>
        <strain evidence="5">ChiHjej13B12-4958</strain>
    </source>
</reference>
<dbReference type="InterPro" id="IPR006222">
    <property type="entry name" value="GCVT_N"/>
</dbReference>
<evidence type="ECO:0000259" key="4">
    <source>
        <dbReference type="Pfam" id="PF25455"/>
    </source>
</evidence>
<protein>
    <submittedName>
        <fullName evidence="5">Folate-binding protein</fullName>
    </submittedName>
</protein>